<evidence type="ECO:0000256" key="3">
    <source>
        <dbReference type="ARBA" id="ARBA00022982"/>
    </source>
</evidence>
<keyword evidence="1 6" id="KW-0813">Transport</keyword>
<evidence type="ECO:0000313" key="8">
    <source>
        <dbReference type="EMBL" id="MFO3715714.1"/>
    </source>
</evidence>
<proteinExistence type="predicted"/>
<dbReference type="InterPro" id="IPR001080">
    <property type="entry name" value="3Fe4S_ferredoxin"/>
</dbReference>
<name>A0ABW9MV76_9FIRM</name>
<evidence type="ECO:0000256" key="4">
    <source>
        <dbReference type="ARBA" id="ARBA00023004"/>
    </source>
</evidence>
<keyword evidence="2 6" id="KW-0479">Metal-binding</keyword>
<gene>
    <name evidence="8" type="ORF">ACCQ40_02785</name>
</gene>
<dbReference type="InterPro" id="IPR051269">
    <property type="entry name" value="Fe-S_cluster_ET"/>
</dbReference>
<dbReference type="EMBL" id="JBGMEH010000002">
    <property type="protein sequence ID" value="MFO3715714.1"/>
    <property type="molecule type" value="Genomic_DNA"/>
</dbReference>
<keyword evidence="3 6" id="KW-0249">Electron transport</keyword>
<evidence type="ECO:0000256" key="6">
    <source>
        <dbReference type="RuleBase" id="RU368020"/>
    </source>
</evidence>
<evidence type="ECO:0000259" key="7">
    <source>
        <dbReference type="PROSITE" id="PS51379"/>
    </source>
</evidence>
<dbReference type="PROSITE" id="PS00198">
    <property type="entry name" value="4FE4S_FER_1"/>
    <property type="match status" value="1"/>
</dbReference>
<evidence type="ECO:0000256" key="5">
    <source>
        <dbReference type="ARBA" id="ARBA00023014"/>
    </source>
</evidence>
<evidence type="ECO:0000256" key="1">
    <source>
        <dbReference type="ARBA" id="ARBA00022448"/>
    </source>
</evidence>
<dbReference type="SUPFAM" id="SSF54862">
    <property type="entry name" value="4Fe-4S ferredoxins"/>
    <property type="match status" value="1"/>
</dbReference>
<dbReference type="InterPro" id="IPR017896">
    <property type="entry name" value="4Fe4S_Fe-S-bd"/>
</dbReference>
<protein>
    <recommendedName>
        <fullName evidence="6">Ferredoxin</fullName>
    </recommendedName>
</protein>
<dbReference type="RefSeq" id="WP_410032533.1">
    <property type="nucleotide sequence ID" value="NZ_JBGMEH010000002.1"/>
</dbReference>
<sequence>MKFFVDQDECIGCGMCENICPDVFSMNDDNISEAIEGDIPEEFIDSALEAEESCPVSCISHEE</sequence>
<keyword evidence="4 6" id="KW-0408">Iron</keyword>
<dbReference type="PROSITE" id="PS51379">
    <property type="entry name" value="4FE4S_FER_2"/>
    <property type="match status" value="1"/>
</dbReference>
<dbReference type="PANTHER" id="PTHR36923">
    <property type="entry name" value="FERREDOXIN"/>
    <property type="match status" value="1"/>
</dbReference>
<dbReference type="PRINTS" id="PR00352">
    <property type="entry name" value="3FE4SFRDOXIN"/>
</dbReference>
<dbReference type="Pfam" id="PF13370">
    <property type="entry name" value="Fer4_13"/>
    <property type="match status" value="1"/>
</dbReference>
<evidence type="ECO:0000313" key="9">
    <source>
        <dbReference type="Proteomes" id="UP001638015"/>
    </source>
</evidence>
<dbReference type="Proteomes" id="UP001638015">
    <property type="component" value="Unassembled WGS sequence"/>
</dbReference>
<keyword evidence="5 6" id="KW-0411">Iron-sulfur</keyword>
<comment type="caution">
    <text evidence="8">The sequence shown here is derived from an EMBL/GenBank/DDBJ whole genome shotgun (WGS) entry which is preliminary data.</text>
</comment>
<organism evidence="8 9">
    <name type="scientific">Anaerococcus cruorum</name>
    <dbReference type="NCBI Taxonomy" id="3115617"/>
    <lineage>
        <taxon>Bacteria</taxon>
        <taxon>Bacillati</taxon>
        <taxon>Bacillota</taxon>
        <taxon>Tissierellia</taxon>
        <taxon>Tissierellales</taxon>
        <taxon>Peptoniphilaceae</taxon>
        <taxon>Anaerococcus</taxon>
    </lineage>
</organism>
<dbReference type="InterPro" id="IPR017900">
    <property type="entry name" value="4Fe4S_Fe_S_CS"/>
</dbReference>
<dbReference type="PANTHER" id="PTHR36923:SF3">
    <property type="entry name" value="FERREDOXIN"/>
    <property type="match status" value="1"/>
</dbReference>
<dbReference type="Gene3D" id="3.30.70.20">
    <property type="match status" value="1"/>
</dbReference>
<accession>A0ABW9MV76</accession>
<evidence type="ECO:0000256" key="2">
    <source>
        <dbReference type="ARBA" id="ARBA00022723"/>
    </source>
</evidence>
<keyword evidence="9" id="KW-1185">Reference proteome</keyword>
<reference evidence="8 9" key="1">
    <citation type="journal article" date="2025" name="Anaerobe">
        <title>Description of Anaerococcus kampingiae sp. nov., Anaerococcus groningensis sp. nov., Anaerococcus martiniensis sp. nov., and Anaerococcus cruorum sp. nov., isolated from human clinical specimens.</title>
        <authorList>
            <person name="Boiten K.E."/>
            <person name="Meijer J."/>
            <person name="van Wezel E.M."/>
            <person name="Veloo A.C.M."/>
        </authorList>
    </citation>
    <scope>NUCLEOTIDE SEQUENCE [LARGE SCALE GENOMIC DNA]</scope>
    <source>
        <strain evidence="8 9">ENR1039</strain>
    </source>
</reference>
<comment type="function">
    <text evidence="6">Ferredoxins are iron-sulfur proteins that transfer electrons in a wide variety of metabolic reactions.</text>
</comment>
<feature type="domain" description="4Fe-4S ferredoxin-type" evidence="7">
    <location>
        <begin position="1"/>
        <end position="29"/>
    </location>
</feature>